<dbReference type="KEGG" id="muc:MuYL_3593"/>
<feature type="compositionally biased region" description="Basic and acidic residues" evidence="1">
    <location>
        <begin position="1"/>
        <end position="14"/>
    </location>
</feature>
<dbReference type="Gene3D" id="3.30.450.20">
    <property type="entry name" value="PAS domain"/>
    <property type="match status" value="4"/>
</dbReference>
<dbReference type="InterPro" id="IPR035965">
    <property type="entry name" value="PAS-like_dom_sf"/>
</dbReference>
<feature type="domain" description="PAS" evidence="2">
    <location>
        <begin position="31"/>
        <end position="102"/>
    </location>
</feature>
<evidence type="ECO:0000256" key="1">
    <source>
        <dbReference type="SAM" id="MobiDB-lite"/>
    </source>
</evidence>
<dbReference type="SUPFAM" id="SSF55785">
    <property type="entry name" value="PYP-like sensor domain (PAS domain)"/>
    <property type="match status" value="4"/>
</dbReference>
<dbReference type="PANTHER" id="PTHR44757">
    <property type="entry name" value="DIGUANYLATE CYCLASE DGCP"/>
    <property type="match status" value="1"/>
</dbReference>
<proteinExistence type="predicted"/>
<accession>A0A223P0W7</accession>
<dbReference type="NCBIfam" id="TIGR00229">
    <property type="entry name" value="sensory_box"/>
    <property type="match status" value="4"/>
</dbReference>
<dbReference type="PROSITE" id="PS50113">
    <property type="entry name" value="PAC"/>
    <property type="match status" value="1"/>
</dbReference>
<dbReference type="PANTHER" id="PTHR44757:SF2">
    <property type="entry name" value="BIOFILM ARCHITECTURE MAINTENANCE PROTEIN MBAA"/>
    <property type="match status" value="1"/>
</dbReference>
<keyword evidence="5" id="KW-1185">Reference proteome</keyword>
<organism evidence="4 5">
    <name type="scientific">Mucilaginibacter xinganensis</name>
    <dbReference type="NCBI Taxonomy" id="1234841"/>
    <lineage>
        <taxon>Bacteria</taxon>
        <taxon>Pseudomonadati</taxon>
        <taxon>Bacteroidota</taxon>
        <taxon>Sphingobacteriia</taxon>
        <taxon>Sphingobacteriales</taxon>
        <taxon>Sphingobacteriaceae</taxon>
        <taxon>Mucilaginibacter</taxon>
    </lineage>
</organism>
<feature type="domain" description="PAC" evidence="3">
    <location>
        <begin position="366"/>
        <end position="420"/>
    </location>
</feature>
<dbReference type="AlphaFoldDB" id="A0A223P0W7"/>
<dbReference type="OrthoDB" id="6231665at2"/>
<name>A0A223P0W7_9SPHI</name>
<feature type="region of interest" description="Disordered" evidence="1">
    <location>
        <begin position="1"/>
        <end position="27"/>
    </location>
</feature>
<dbReference type="Proteomes" id="UP000215002">
    <property type="component" value="Chromosome"/>
</dbReference>
<feature type="domain" description="PAS" evidence="2">
    <location>
        <begin position="421"/>
        <end position="474"/>
    </location>
</feature>
<dbReference type="RefSeq" id="WP_094571653.1">
    <property type="nucleotide sequence ID" value="NZ_CP022743.1"/>
</dbReference>
<dbReference type="InterPro" id="IPR000014">
    <property type="entry name" value="PAS"/>
</dbReference>
<evidence type="ECO:0000259" key="2">
    <source>
        <dbReference type="PROSITE" id="PS50112"/>
    </source>
</evidence>
<evidence type="ECO:0000313" key="5">
    <source>
        <dbReference type="Proteomes" id="UP000215002"/>
    </source>
</evidence>
<reference evidence="4 5" key="1">
    <citation type="submission" date="2017-08" db="EMBL/GenBank/DDBJ databases">
        <title>Complete genome sequence of Mucilaginibacter sp. strain BJC16-A31.</title>
        <authorList>
            <consortium name="Henan University of Science and Technology"/>
            <person name="You X."/>
        </authorList>
    </citation>
    <scope>NUCLEOTIDE SEQUENCE [LARGE SCALE GENOMIC DNA]</scope>
    <source>
        <strain evidence="4 5">BJC16-A31</strain>
    </source>
</reference>
<dbReference type="SMART" id="SM00091">
    <property type="entry name" value="PAS"/>
    <property type="match status" value="4"/>
</dbReference>
<dbReference type="Pfam" id="PF08448">
    <property type="entry name" value="PAS_4"/>
    <property type="match status" value="1"/>
</dbReference>
<gene>
    <name evidence="4" type="ORF">MuYL_3593</name>
</gene>
<feature type="domain" description="PAS" evidence="2">
    <location>
        <begin position="164"/>
        <end position="238"/>
    </location>
</feature>
<sequence>MSKRIDTSLQKNKDGVGGSEPTNERGKAKKYDLQYRVLFDKSPLPMLIYELSSYKILDVNEIAILHYGYSRAEFLSMTIHDYRPKKDIEEINKILKELVDKDRAYQFGVYEHLKKDNTIIKAEVSGYAINYAGKDCMMVVCNDVTEKEAGLQKIKDNEQKLLHSQQQLSLIYNNVKDVIFVISVEADDRFKFMSVNKAFTDITGIQESEVTGKYIEYIIPEPSLTLAVSKYKQAISSKEKVTWTETTSYPTGTKIGEVTVTPILNQYDNCVQLIGSVHDITELKNEERQLKLLESVITNTNDSVLITEAEPVDEPGPRIIYVNNAFTKMTGYTATEVVGKSPRILQGPKSDRAELARLGEAMRKWQSCEITIINYKKSGEEFWINISVTPIANENGWFTQWIAIERDVTEQKLAEQKLTSSYKERNDILESIGDGFFAIDKNWVVNYWNKKAEIILNKPREEIIGRDLREIYPDLPGRATYVYYKRAFREKTVQSFETLSPAVNRWFDVTVYPSKNGLSVYFKDITERLIHSKAIEEQNEKLRAVAWKQSHLARPHVANILGLMNVLKNEVLTESEKDELLNYLLTAAIKLDAIILEIVENAEEIKPKQL</sequence>
<dbReference type="InterPro" id="IPR000700">
    <property type="entry name" value="PAS-assoc_C"/>
</dbReference>
<dbReference type="InterPro" id="IPR052155">
    <property type="entry name" value="Biofilm_reg_signaling"/>
</dbReference>
<evidence type="ECO:0000259" key="3">
    <source>
        <dbReference type="PROSITE" id="PS50113"/>
    </source>
</evidence>
<protein>
    <submittedName>
        <fullName evidence="4">PAS domain S-box-containing protein</fullName>
    </submittedName>
</protein>
<dbReference type="PROSITE" id="PS50112">
    <property type="entry name" value="PAS"/>
    <property type="match status" value="4"/>
</dbReference>
<dbReference type="InterPro" id="IPR001610">
    <property type="entry name" value="PAC"/>
</dbReference>
<dbReference type="EMBL" id="CP022743">
    <property type="protein sequence ID" value="ASU35478.1"/>
    <property type="molecule type" value="Genomic_DNA"/>
</dbReference>
<dbReference type="CDD" id="cd00130">
    <property type="entry name" value="PAS"/>
    <property type="match status" value="4"/>
</dbReference>
<dbReference type="InterPro" id="IPR013656">
    <property type="entry name" value="PAS_4"/>
</dbReference>
<dbReference type="Pfam" id="PF13426">
    <property type="entry name" value="PAS_9"/>
    <property type="match status" value="3"/>
</dbReference>
<feature type="domain" description="PAS" evidence="2">
    <location>
        <begin position="289"/>
        <end position="341"/>
    </location>
</feature>
<dbReference type="SMART" id="SM00086">
    <property type="entry name" value="PAC"/>
    <property type="match status" value="3"/>
</dbReference>
<evidence type="ECO:0000313" key="4">
    <source>
        <dbReference type="EMBL" id="ASU35478.1"/>
    </source>
</evidence>